<keyword evidence="3" id="KW-1185">Reference proteome</keyword>
<keyword evidence="1" id="KW-1133">Transmembrane helix</keyword>
<keyword evidence="1" id="KW-0472">Membrane</keyword>
<evidence type="ECO:0000313" key="2">
    <source>
        <dbReference type="EMBL" id="TQW00516.1"/>
    </source>
</evidence>
<dbReference type="PANTHER" id="PTHR38848:SF3">
    <property type="entry name" value="G-PROTEIN COUPLED RECEPTORS FAMILY 3 PROFILE DOMAIN-CONTAINING PROTEIN"/>
    <property type="match status" value="1"/>
</dbReference>
<feature type="transmembrane region" description="Helical" evidence="1">
    <location>
        <begin position="12"/>
        <end position="36"/>
    </location>
</feature>
<dbReference type="EMBL" id="SPUK01000001">
    <property type="protein sequence ID" value="TQW00516.1"/>
    <property type="molecule type" value="Genomic_DNA"/>
</dbReference>
<evidence type="ECO:0000313" key="3">
    <source>
        <dbReference type="Proteomes" id="UP000315783"/>
    </source>
</evidence>
<reference evidence="2 3" key="1">
    <citation type="journal article" date="2019" name="Appl. Microbiol. Biotechnol.">
        <title>Genome sequence of Isaria javanica and comparative genome analysis insights into family S53 peptidase evolution in fungal entomopathogens.</title>
        <authorList>
            <person name="Lin R."/>
            <person name="Zhang X."/>
            <person name="Xin B."/>
            <person name="Zou M."/>
            <person name="Gao Y."/>
            <person name="Qin F."/>
            <person name="Hu Q."/>
            <person name="Xie B."/>
            <person name="Cheng X."/>
        </authorList>
    </citation>
    <scope>NUCLEOTIDE SEQUENCE [LARGE SCALE GENOMIC DNA]</scope>
    <source>
        <strain evidence="2 3">IJ1G</strain>
    </source>
</reference>
<comment type="caution">
    <text evidence="2">The sequence shown here is derived from an EMBL/GenBank/DDBJ whole genome shotgun (WGS) entry which is preliminary data.</text>
</comment>
<dbReference type="AlphaFoldDB" id="A0A545VFM3"/>
<gene>
    <name evidence="2" type="ORF">IF1G_00447</name>
</gene>
<accession>A0A545VFM3</accession>
<proteinExistence type="predicted"/>
<organism evidence="2 3">
    <name type="scientific">Cordyceps javanica</name>
    <dbReference type="NCBI Taxonomy" id="43265"/>
    <lineage>
        <taxon>Eukaryota</taxon>
        <taxon>Fungi</taxon>
        <taxon>Dikarya</taxon>
        <taxon>Ascomycota</taxon>
        <taxon>Pezizomycotina</taxon>
        <taxon>Sordariomycetes</taxon>
        <taxon>Hypocreomycetidae</taxon>
        <taxon>Hypocreales</taxon>
        <taxon>Cordycipitaceae</taxon>
        <taxon>Cordyceps</taxon>
    </lineage>
</organism>
<dbReference type="PANTHER" id="PTHR38848">
    <property type="entry name" value="G-PROTEIN COUPLED RECEPTORS FAMILY 3 PROFILE DOMAIN-CONTAINING PROTEIN"/>
    <property type="match status" value="1"/>
</dbReference>
<dbReference type="Proteomes" id="UP000315783">
    <property type="component" value="Unassembled WGS sequence"/>
</dbReference>
<dbReference type="OrthoDB" id="3210850at2759"/>
<protein>
    <submittedName>
        <fullName evidence="2">Uncharacterized protein</fullName>
    </submittedName>
</protein>
<sequence>MPQTHANARLRTVVIRTFVGSCCTLVSSIVNLSVLMALNGEPGWVCLLCCNCDILFSAVVIQWVTSRDNAGTSISSSLGVCNRHNGPNSTHHAAPGTAPRNKHHACHAFSHCLLDPAGGASPPTPTEFPLTTTTRCCSHGAEYDAESYCDDSMSMTAVKMLTAEHKRPAVIVTATIERETAPIGSLQSPVSTTPPPQQQRLPHQLLGRQRCSHVDTEAAATATAAVATATLGELRRGSKGIAAWEPAYGIHGRSSS</sequence>
<evidence type="ECO:0000256" key="1">
    <source>
        <dbReference type="SAM" id="Phobius"/>
    </source>
</evidence>
<keyword evidence="1" id="KW-0812">Transmembrane</keyword>
<name>A0A545VFM3_9HYPO</name>